<sequence>MFTQFYKDNSNTLFLFDEPASNLHPSAQQKILENFKYLSQKKNHQIIYSTHSHHLINVHWIEKTHIVKNYSSNKNGEESEKDKIGIIATIYKQFHNSHPKKIHYYQPILDALKVKVSPLDITKNSLLVEGISDHFAYTYFIKKILKRSDNPYVIPLNGVNAMNPVISILIGLGVEFRVLLDGDKQGIDAKKKYEENFEIKNGETIKTVSELCESKVDTQLEDLFEDDIKEHPDYPKENKNKNKNKNKKQYAQFFCKIKDEEPLQKFPKTEKNMKPIMDWIAKEFPVKNEETNPSSTLNLAPLNNQHK</sequence>
<evidence type="ECO:0000259" key="3">
    <source>
        <dbReference type="Pfam" id="PF20469"/>
    </source>
</evidence>
<dbReference type="Proteomes" id="UP000035503">
    <property type="component" value="Chromosome"/>
</dbReference>
<feature type="domain" description="OLD protein-like TOPRIM" evidence="3">
    <location>
        <begin position="124"/>
        <end position="183"/>
    </location>
</feature>
<keyword evidence="5" id="KW-1185">Reference proteome</keyword>
<evidence type="ECO:0000256" key="1">
    <source>
        <dbReference type="SAM" id="MobiDB-lite"/>
    </source>
</evidence>
<reference evidence="4 5" key="1">
    <citation type="journal article" date="2015" name="Genome Announc.">
        <title>Complete Genome Sequence of 'Candidatus Liberibacter africanus,' a Bacterium Associated with Citrus Huanglongbing.</title>
        <authorList>
            <person name="Lin H."/>
            <person name="Pietersen G."/>
            <person name="Han C."/>
            <person name="Read D.A."/>
            <person name="Lou B."/>
            <person name="Gupta G."/>
            <person name="Civerolo E.L."/>
        </authorList>
    </citation>
    <scope>NUCLEOTIDE SEQUENCE [LARGE SCALE GENOMIC DNA]</scope>
    <source>
        <strain evidence="4 5">PTSAPSY</strain>
    </source>
</reference>
<feature type="region of interest" description="Disordered" evidence="1">
    <location>
        <begin position="285"/>
        <end position="307"/>
    </location>
</feature>
<protein>
    <submittedName>
        <fullName evidence="4">Uncharacterized protein</fullName>
    </submittedName>
</protein>
<evidence type="ECO:0000259" key="2">
    <source>
        <dbReference type="Pfam" id="PF13175"/>
    </source>
</evidence>
<dbReference type="InterPro" id="IPR034139">
    <property type="entry name" value="TOPRIM_OLD"/>
</dbReference>
<dbReference type="Pfam" id="PF20469">
    <property type="entry name" value="OLD-like_TOPRIM"/>
    <property type="match status" value="1"/>
</dbReference>
<feature type="compositionally biased region" description="Polar residues" evidence="1">
    <location>
        <begin position="291"/>
        <end position="307"/>
    </location>
</feature>
<gene>
    <name evidence="4" type="ORF">G293_00275</name>
</gene>
<evidence type="ECO:0000313" key="5">
    <source>
        <dbReference type="Proteomes" id="UP000035503"/>
    </source>
</evidence>
<dbReference type="EMBL" id="CP004021">
    <property type="protein sequence ID" value="AKK19712.1"/>
    <property type="molecule type" value="Genomic_DNA"/>
</dbReference>
<dbReference type="PANTHER" id="PTHR43581:SF2">
    <property type="entry name" value="EXCINUCLEASE ATPASE SUBUNIT"/>
    <property type="match status" value="1"/>
</dbReference>
<dbReference type="SUPFAM" id="SSF52540">
    <property type="entry name" value="P-loop containing nucleoside triphosphate hydrolases"/>
    <property type="match status" value="1"/>
</dbReference>
<dbReference type="KEGG" id="lau:G293_00275"/>
<dbReference type="InterPro" id="IPR041685">
    <property type="entry name" value="AAA_GajA/Old/RecF-like"/>
</dbReference>
<organism evidence="4 5">
    <name type="scientific">Candidatus Liberibacter africanus PTSAPSY</name>
    <dbReference type="NCBI Taxonomy" id="1277257"/>
    <lineage>
        <taxon>Bacteria</taxon>
        <taxon>Pseudomonadati</taxon>
        <taxon>Pseudomonadota</taxon>
        <taxon>Alphaproteobacteria</taxon>
        <taxon>Hyphomicrobiales</taxon>
        <taxon>Rhizobiaceae</taxon>
        <taxon>Liberibacter</taxon>
    </lineage>
</organism>
<evidence type="ECO:0000313" key="4">
    <source>
        <dbReference type="EMBL" id="AKK19712.1"/>
    </source>
</evidence>
<dbReference type="Pfam" id="PF13175">
    <property type="entry name" value="AAA_15"/>
    <property type="match status" value="1"/>
</dbReference>
<dbReference type="OrthoDB" id="3322489at2"/>
<dbReference type="InterPro" id="IPR051396">
    <property type="entry name" value="Bact_Antivir_Def_Nuclease"/>
</dbReference>
<feature type="domain" description="Endonuclease GajA/Old nuclease/RecF-like AAA" evidence="2">
    <location>
        <begin position="7"/>
        <end position="56"/>
    </location>
</feature>
<dbReference type="PANTHER" id="PTHR43581">
    <property type="entry name" value="ATP/GTP PHOSPHATASE"/>
    <property type="match status" value="1"/>
</dbReference>
<accession>A0A0G3I7L2</accession>
<name>A0A0G3I7L2_LIBAF</name>
<proteinExistence type="predicted"/>
<dbReference type="AlphaFoldDB" id="A0A0G3I7L2"/>
<dbReference type="InterPro" id="IPR027417">
    <property type="entry name" value="P-loop_NTPase"/>
</dbReference>
<dbReference type="Gene3D" id="3.40.50.300">
    <property type="entry name" value="P-loop containing nucleotide triphosphate hydrolases"/>
    <property type="match status" value="1"/>
</dbReference>
<dbReference type="PATRIC" id="fig|1277257.4.peg.62"/>